<feature type="non-terminal residue" evidence="3">
    <location>
        <position position="378"/>
    </location>
</feature>
<dbReference type="InterPro" id="IPR029063">
    <property type="entry name" value="SAM-dependent_MTases_sf"/>
</dbReference>
<proteinExistence type="predicted"/>
<evidence type="ECO:0000313" key="4">
    <source>
        <dbReference type="Proteomes" id="UP001642484"/>
    </source>
</evidence>
<reference evidence="3 4" key="1">
    <citation type="submission" date="2024-02" db="EMBL/GenBank/DDBJ databases">
        <authorList>
            <person name="Chen Y."/>
            <person name="Shah S."/>
            <person name="Dougan E. K."/>
            <person name="Thang M."/>
            <person name="Chan C."/>
        </authorList>
    </citation>
    <scope>NUCLEOTIDE SEQUENCE [LARGE SCALE GENOMIC DNA]</scope>
</reference>
<organism evidence="3 4">
    <name type="scientific">Durusdinium trenchii</name>
    <dbReference type="NCBI Taxonomy" id="1381693"/>
    <lineage>
        <taxon>Eukaryota</taxon>
        <taxon>Sar</taxon>
        <taxon>Alveolata</taxon>
        <taxon>Dinophyceae</taxon>
        <taxon>Suessiales</taxon>
        <taxon>Symbiodiniaceae</taxon>
        <taxon>Durusdinium</taxon>
    </lineage>
</organism>
<dbReference type="EMBL" id="CAXAMN010022269">
    <property type="protein sequence ID" value="CAK9067881.1"/>
    <property type="molecule type" value="Genomic_DNA"/>
</dbReference>
<feature type="domain" description="PRMT5 arginine-N-methyltransferase" evidence="2">
    <location>
        <begin position="117"/>
        <end position="209"/>
    </location>
</feature>
<sequence>MLMMLDGQRTRARRTRLARAWLLSLTTLLAGAAVLPPGPAIPRRVVFSSFSAPQAAVSEPEPQLAQLEPVLEEVVVTAGQDLAKTSLDDYAAMRDDQLRTEAYAAAIRERVSMGAATVLDIGTGPFALLATIAANAGARKVYAIERTPSVAQEAQKFVEDAGLQEVISVISGNSQDVVLPEKVDLIVSELVGNVATGEGVVETIRDARRRFLREDLLTKPEAMIPARCQTAIAPVMYVNHELLAAKGPEFLRPFKLFSETKDLLFLSEPQLLEDFDLCSFGGPGVGDLQENEDLDFLIEKSPSLWPLLFSGFALWPRVVVDPQRVVDIQNAASHWSYVVALMSKERIPLSPGQRIALHSEVDLRKVPYSYRLRGTVKR</sequence>
<dbReference type="InterPro" id="IPR035075">
    <property type="entry name" value="PRMT5"/>
</dbReference>
<dbReference type="PANTHER" id="PTHR11006:SF4">
    <property type="entry name" value="PROTEIN ARGININE N-METHYLTRANSFERASE 7"/>
    <property type="match status" value="1"/>
</dbReference>
<accession>A0ABP0NWL0</accession>
<gene>
    <name evidence="3" type="ORF">CCMP2556_LOCUS33343</name>
</gene>
<keyword evidence="4" id="KW-1185">Reference proteome</keyword>
<dbReference type="SUPFAM" id="SSF53335">
    <property type="entry name" value="S-adenosyl-L-methionine-dependent methyltransferases"/>
    <property type="match status" value="1"/>
</dbReference>
<dbReference type="InterPro" id="IPR025799">
    <property type="entry name" value="Arg_MeTrfase"/>
</dbReference>
<name>A0ABP0NWL0_9DINO</name>
<protein>
    <recommendedName>
        <fullName evidence="2">PRMT5 arginine-N-methyltransferase domain-containing protein</fullName>
    </recommendedName>
</protein>
<dbReference type="Gene3D" id="3.40.50.150">
    <property type="entry name" value="Vaccinia Virus protein VP39"/>
    <property type="match status" value="1"/>
</dbReference>
<evidence type="ECO:0000259" key="2">
    <source>
        <dbReference type="Pfam" id="PF05185"/>
    </source>
</evidence>
<keyword evidence="1" id="KW-0949">S-adenosyl-L-methionine</keyword>
<evidence type="ECO:0000256" key="1">
    <source>
        <dbReference type="ARBA" id="ARBA00022691"/>
    </source>
</evidence>
<dbReference type="Pfam" id="PF05185">
    <property type="entry name" value="PRMT5"/>
    <property type="match status" value="1"/>
</dbReference>
<evidence type="ECO:0000313" key="3">
    <source>
        <dbReference type="EMBL" id="CAK9067881.1"/>
    </source>
</evidence>
<dbReference type="Proteomes" id="UP001642484">
    <property type="component" value="Unassembled WGS sequence"/>
</dbReference>
<comment type="caution">
    <text evidence="3">The sequence shown here is derived from an EMBL/GenBank/DDBJ whole genome shotgun (WGS) entry which is preliminary data.</text>
</comment>
<dbReference type="PANTHER" id="PTHR11006">
    <property type="entry name" value="PROTEIN ARGININE N-METHYLTRANSFERASE"/>
    <property type="match status" value="1"/>
</dbReference>